<evidence type="ECO:0000313" key="19">
    <source>
        <dbReference type="EMBL" id="MBC8200054.1"/>
    </source>
</evidence>
<evidence type="ECO:0000256" key="1">
    <source>
        <dbReference type="ARBA" id="ARBA00001946"/>
    </source>
</evidence>
<comment type="cofactor">
    <cofactor evidence="1">
        <name>Mg(2+)</name>
        <dbReference type="ChEBI" id="CHEBI:18420"/>
    </cofactor>
</comment>
<dbReference type="GO" id="GO:0019843">
    <property type="term" value="F:rRNA binding"/>
    <property type="evidence" value="ECO:0007669"/>
    <property type="project" value="UniProtKB-KW"/>
</dbReference>
<sequence>MNCNILINAIDPEECRIAKVKDGKLEEFHIESAAREIIRSNIYKGIIARVEPSLQAVFVDYGTERHGFLQKHEIHSDYFQDSHPGDRSITNIVKRGQELIVQVTKDPYMKKGAMLSTLISLPGRYIVLLPGSKTRGISRKVEDEDERTRLKSIIDGLALPEGFGIIIRTAGTNSTKSLMSRDLRYLLRLWKNIKKNVKNIKAPALLYKDRNLALRSIRDYFTPDVTEILIDNSSIYHETKEFVKIISPKHTKIVKLYKGAKPIFTKYQLEDQIASIFENRVTLKSGGSIVIEQTEAMVSIDVNSGKGTRKKSVEETAFMTNIEAAEEIARQLRLRDLGGLIVIDFIDMRDQKHKSKVESMLKTNLKGDKAKIKTGKITRFGLLEMSRQRLRPSIKFGGFESCRYCKGKGLTPSPETLGVSFLRKLSLGTLKDGISSVKAIVPIEVANYLLNKKRKEIFDMEARRNLSVEIKGDNTMVPGESNIIYE</sequence>
<dbReference type="GO" id="GO:0008033">
    <property type="term" value="P:tRNA processing"/>
    <property type="evidence" value="ECO:0007669"/>
    <property type="project" value="UniProtKB-KW"/>
</dbReference>
<keyword evidence="7" id="KW-0997">Cell inner membrane</keyword>
<evidence type="ECO:0000256" key="6">
    <source>
        <dbReference type="ARBA" id="ARBA00022490"/>
    </source>
</evidence>
<name>A0A8J6T8S4_9BACT</name>
<evidence type="ECO:0000256" key="16">
    <source>
        <dbReference type="ARBA" id="ARBA00022884"/>
    </source>
</evidence>
<dbReference type="NCBIfam" id="TIGR00757">
    <property type="entry name" value="RNaseEG"/>
    <property type="match status" value="1"/>
</dbReference>
<evidence type="ECO:0000256" key="5">
    <source>
        <dbReference type="ARBA" id="ARBA00022475"/>
    </source>
</evidence>
<comment type="subcellular location">
    <subcellularLocation>
        <location evidence="2">Cytoplasm</location>
    </subcellularLocation>
</comment>
<dbReference type="GO" id="GO:0046872">
    <property type="term" value="F:metal ion binding"/>
    <property type="evidence" value="ECO:0007669"/>
    <property type="project" value="UniProtKB-KW"/>
</dbReference>
<dbReference type="InterPro" id="IPR048583">
    <property type="entry name" value="RNase_E_G_thioredoxin-like"/>
</dbReference>
<dbReference type="GO" id="GO:0004519">
    <property type="term" value="F:endonuclease activity"/>
    <property type="evidence" value="ECO:0007669"/>
    <property type="project" value="UniProtKB-KW"/>
</dbReference>
<keyword evidence="17" id="KW-0472">Membrane</keyword>
<dbReference type="Proteomes" id="UP000603545">
    <property type="component" value="Unassembled WGS sequence"/>
</dbReference>
<dbReference type="PANTHER" id="PTHR30001">
    <property type="entry name" value="RIBONUCLEASE"/>
    <property type="match status" value="1"/>
</dbReference>
<dbReference type="GO" id="GO:0005737">
    <property type="term" value="C:cytoplasm"/>
    <property type="evidence" value="ECO:0007669"/>
    <property type="project" value="UniProtKB-SubCell"/>
</dbReference>
<keyword evidence="11" id="KW-0479">Metal-binding</keyword>
<evidence type="ECO:0000256" key="3">
    <source>
        <dbReference type="ARBA" id="ARBA00005663"/>
    </source>
</evidence>
<accession>A0A8J6T8S4</accession>
<evidence type="ECO:0000256" key="4">
    <source>
        <dbReference type="ARBA" id="ARBA00017719"/>
    </source>
</evidence>
<comment type="similarity">
    <text evidence="3">Belongs to the RNase E/G family. RNase G subfamily.</text>
</comment>
<dbReference type="Pfam" id="PF10150">
    <property type="entry name" value="RNase_E_G"/>
    <property type="match status" value="1"/>
</dbReference>
<dbReference type="SUPFAM" id="SSF50249">
    <property type="entry name" value="Nucleic acid-binding proteins"/>
    <property type="match status" value="1"/>
</dbReference>
<dbReference type="GO" id="GO:0004540">
    <property type="term" value="F:RNA nuclease activity"/>
    <property type="evidence" value="ECO:0007669"/>
    <property type="project" value="InterPro"/>
</dbReference>
<dbReference type="InterPro" id="IPR012340">
    <property type="entry name" value="NA-bd_OB-fold"/>
</dbReference>
<dbReference type="InterPro" id="IPR019307">
    <property type="entry name" value="RNA-bd_AU-1/RNase_E/G"/>
</dbReference>
<dbReference type="PANTHER" id="PTHR30001:SF1">
    <property type="entry name" value="RIBONUCLEASE E_G-LIKE PROTEIN, CHLOROPLASTIC"/>
    <property type="match status" value="1"/>
</dbReference>
<keyword evidence="8" id="KW-0698">rRNA processing</keyword>
<dbReference type="Gene3D" id="3.40.1260.20">
    <property type="entry name" value="Ribonuclease E, catalytic domain"/>
    <property type="match status" value="1"/>
</dbReference>
<evidence type="ECO:0000313" key="20">
    <source>
        <dbReference type="Proteomes" id="UP000603545"/>
    </source>
</evidence>
<evidence type="ECO:0000256" key="12">
    <source>
        <dbReference type="ARBA" id="ARBA00022730"/>
    </source>
</evidence>
<evidence type="ECO:0000256" key="15">
    <source>
        <dbReference type="ARBA" id="ARBA00022842"/>
    </source>
</evidence>
<proteinExistence type="inferred from homology"/>
<dbReference type="PROSITE" id="PS50126">
    <property type="entry name" value="S1"/>
    <property type="match status" value="1"/>
</dbReference>
<dbReference type="InterPro" id="IPR003029">
    <property type="entry name" value="S1_domain"/>
</dbReference>
<evidence type="ECO:0000256" key="14">
    <source>
        <dbReference type="ARBA" id="ARBA00022801"/>
    </source>
</evidence>
<evidence type="ECO:0000256" key="2">
    <source>
        <dbReference type="ARBA" id="ARBA00004496"/>
    </source>
</evidence>
<keyword evidence="6" id="KW-0963">Cytoplasm</keyword>
<evidence type="ECO:0000256" key="9">
    <source>
        <dbReference type="ARBA" id="ARBA00022694"/>
    </source>
</evidence>
<keyword evidence="15" id="KW-0460">Magnesium</keyword>
<evidence type="ECO:0000256" key="13">
    <source>
        <dbReference type="ARBA" id="ARBA00022759"/>
    </source>
</evidence>
<dbReference type="Gene3D" id="2.40.50.140">
    <property type="entry name" value="Nucleic acid-binding proteins"/>
    <property type="match status" value="1"/>
</dbReference>
<reference evidence="19 20" key="1">
    <citation type="submission" date="2020-08" db="EMBL/GenBank/DDBJ databases">
        <title>Bridging the membrane lipid divide: bacteria of the FCB group superphylum have the potential to synthesize archaeal ether lipids.</title>
        <authorList>
            <person name="Villanueva L."/>
            <person name="Von Meijenfeldt F.A.B."/>
            <person name="Westbye A.B."/>
            <person name="Yadav S."/>
            <person name="Hopmans E.C."/>
            <person name="Dutilh B.E."/>
            <person name="Sinninghe Damste J.S."/>
        </authorList>
    </citation>
    <scope>NUCLEOTIDE SEQUENCE [LARGE SCALE GENOMIC DNA]</scope>
    <source>
        <strain evidence="19">NIOZ-UU82</strain>
    </source>
</reference>
<keyword evidence="14" id="KW-0378">Hydrolase</keyword>
<dbReference type="EMBL" id="JACNLL010000074">
    <property type="protein sequence ID" value="MBC8200054.1"/>
    <property type="molecule type" value="Genomic_DNA"/>
</dbReference>
<evidence type="ECO:0000256" key="17">
    <source>
        <dbReference type="ARBA" id="ARBA00023136"/>
    </source>
</evidence>
<evidence type="ECO:0000256" key="8">
    <source>
        <dbReference type="ARBA" id="ARBA00022552"/>
    </source>
</evidence>
<dbReference type="GO" id="GO:0006364">
    <property type="term" value="P:rRNA processing"/>
    <property type="evidence" value="ECO:0007669"/>
    <property type="project" value="UniProtKB-KW"/>
</dbReference>
<dbReference type="AlphaFoldDB" id="A0A8J6T8S4"/>
<evidence type="ECO:0000259" key="18">
    <source>
        <dbReference type="PROSITE" id="PS50126"/>
    </source>
</evidence>
<gene>
    <name evidence="19" type="ORF">H8E80_08445</name>
</gene>
<keyword evidence="9" id="KW-0819">tRNA processing</keyword>
<keyword evidence="13" id="KW-0255">Endonuclease</keyword>
<keyword evidence="10" id="KW-0540">Nuclease</keyword>
<dbReference type="CDD" id="cd04453">
    <property type="entry name" value="S1_RNase_E"/>
    <property type="match status" value="1"/>
</dbReference>
<evidence type="ECO:0000256" key="7">
    <source>
        <dbReference type="ARBA" id="ARBA00022519"/>
    </source>
</evidence>
<evidence type="ECO:0000256" key="10">
    <source>
        <dbReference type="ARBA" id="ARBA00022722"/>
    </source>
</evidence>
<organism evidence="19 20">
    <name type="scientific">Candidatus Desulfaltia bathyphila</name>
    <dbReference type="NCBI Taxonomy" id="2841697"/>
    <lineage>
        <taxon>Bacteria</taxon>
        <taxon>Pseudomonadati</taxon>
        <taxon>Thermodesulfobacteriota</taxon>
        <taxon>Desulfobacteria</taxon>
        <taxon>Desulfobacterales</taxon>
        <taxon>Desulfobacterales incertae sedis</taxon>
        <taxon>Candidatus Desulfaltia</taxon>
    </lineage>
</organism>
<keyword evidence="5" id="KW-1003">Cell membrane</keyword>
<dbReference type="InterPro" id="IPR004659">
    <property type="entry name" value="RNase_E/G"/>
</dbReference>
<feature type="domain" description="S1 motif" evidence="18">
    <location>
        <begin position="40"/>
        <end position="118"/>
    </location>
</feature>
<dbReference type="GO" id="GO:0016787">
    <property type="term" value="F:hydrolase activity"/>
    <property type="evidence" value="ECO:0007669"/>
    <property type="project" value="UniProtKB-KW"/>
</dbReference>
<comment type="caution">
    <text evidence="19">The sequence shown here is derived from an EMBL/GenBank/DDBJ whole genome shotgun (WGS) entry which is preliminary data.</text>
</comment>
<dbReference type="Pfam" id="PF20833">
    <property type="entry name" value="RNase_E_G_Thio"/>
    <property type="match status" value="1"/>
</dbReference>
<protein>
    <recommendedName>
        <fullName evidence="4">Ribonuclease G</fullName>
    </recommendedName>
</protein>
<evidence type="ECO:0000256" key="11">
    <source>
        <dbReference type="ARBA" id="ARBA00022723"/>
    </source>
</evidence>
<dbReference type="SMART" id="SM00316">
    <property type="entry name" value="S1"/>
    <property type="match status" value="1"/>
</dbReference>
<keyword evidence="12" id="KW-0699">rRNA-binding</keyword>
<keyword evidence="16" id="KW-0694">RNA-binding</keyword>
<dbReference type="Pfam" id="PF00575">
    <property type="entry name" value="S1"/>
    <property type="match status" value="1"/>
</dbReference>